<sequence length="114" mass="12163">MSFVDAGWNPSSRVCGMGWAIRDPRGTVVSQVSNTRSLKICSDSQVLINLLNSKDSGKELKGILSDISCLKDSFFSISFAFLSRVKNSEADAVAKPALSLFSLSSLGGVARCNV</sequence>
<dbReference type="InterPro" id="IPR036397">
    <property type="entry name" value="RNaseH_sf"/>
</dbReference>
<dbReference type="InterPro" id="IPR052929">
    <property type="entry name" value="RNase_H-like_EbsB-rel"/>
</dbReference>
<feature type="domain" description="RNase H type-1" evidence="1">
    <location>
        <begin position="36"/>
        <end position="96"/>
    </location>
</feature>
<name>A0A8S1ZUC2_ARAAE</name>
<dbReference type="PANTHER" id="PTHR47074">
    <property type="entry name" value="BNAC02G40300D PROTEIN"/>
    <property type="match status" value="1"/>
</dbReference>
<keyword evidence="3" id="KW-1185">Reference proteome</keyword>
<dbReference type="Proteomes" id="UP000682877">
    <property type="component" value="Chromosome 1"/>
</dbReference>
<dbReference type="EMBL" id="LR999451">
    <property type="protein sequence ID" value="CAE5960356.1"/>
    <property type="molecule type" value="Genomic_DNA"/>
</dbReference>
<evidence type="ECO:0000259" key="1">
    <source>
        <dbReference type="Pfam" id="PF13456"/>
    </source>
</evidence>
<dbReference type="PANTHER" id="PTHR47074:SF11">
    <property type="entry name" value="REVERSE TRANSCRIPTASE-LIKE PROTEIN"/>
    <property type="match status" value="1"/>
</dbReference>
<dbReference type="Gene3D" id="3.30.420.10">
    <property type="entry name" value="Ribonuclease H-like superfamily/Ribonuclease H"/>
    <property type="match status" value="1"/>
</dbReference>
<dbReference type="InterPro" id="IPR012337">
    <property type="entry name" value="RNaseH-like_sf"/>
</dbReference>
<accession>A0A8S1ZUC2</accession>
<dbReference type="Pfam" id="PF13456">
    <property type="entry name" value="RVT_3"/>
    <property type="match status" value="1"/>
</dbReference>
<dbReference type="GO" id="GO:0004523">
    <property type="term" value="F:RNA-DNA hybrid ribonuclease activity"/>
    <property type="evidence" value="ECO:0007669"/>
    <property type="project" value="InterPro"/>
</dbReference>
<dbReference type="SUPFAM" id="SSF53098">
    <property type="entry name" value="Ribonuclease H-like"/>
    <property type="match status" value="1"/>
</dbReference>
<dbReference type="GO" id="GO:0003676">
    <property type="term" value="F:nucleic acid binding"/>
    <property type="evidence" value="ECO:0007669"/>
    <property type="project" value="InterPro"/>
</dbReference>
<reference evidence="2" key="1">
    <citation type="submission" date="2021-01" db="EMBL/GenBank/DDBJ databases">
        <authorList>
            <person name="Bezrukov I."/>
        </authorList>
    </citation>
    <scope>NUCLEOTIDE SEQUENCE</scope>
</reference>
<evidence type="ECO:0000313" key="2">
    <source>
        <dbReference type="EMBL" id="CAE5960356.1"/>
    </source>
</evidence>
<protein>
    <recommendedName>
        <fullName evidence="1">RNase H type-1 domain-containing protein</fullName>
    </recommendedName>
</protein>
<organism evidence="2 3">
    <name type="scientific">Arabidopsis arenosa</name>
    <name type="common">Sand rock-cress</name>
    <name type="synonym">Cardaminopsis arenosa</name>
    <dbReference type="NCBI Taxonomy" id="38785"/>
    <lineage>
        <taxon>Eukaryota</taxon>
        <taxon>Viridiplantae</taxon>
        <taxon>Streptophyta</taxon>
        <taxon>Embryophyta</taxon>
        <taxon>Tracheophyta</taxon>
        <taxon>Spermatophyta</taxon>
        <taxon>Magnoliopsida</taxon>
        <taxon>eudicotyledons</taxon>
        <taxon>Gunneridae</taxon>
        <taxon>Pentapetalae</taxon>
        <taxon>rosids</taxon>
        <taxon>malvids</taxon>
        <taxon>Brassicales</taxon>
        <taxon>Brassicaceae</taxon>
        <taxon>Camelineae</taxon>
        <taxon>Arabidopsis</taxon>
    </lineage>
</organism>
<dbReference type="InterPro" id="IPR002156">
    <property type="entry name" value="RNaseH_domain"/>
</dbReference>
<evidence type="ECO:0000313" key="3">
    <source>
        <dbReference type="Proteomes" id="UP000682877"/>
    </source>
</evidence>
<gene>
    <name evidence="2" type="ORF">AARE701A_LOCUS3802</name>
</gene>
<proteinExistence type="predicted"/>
<dbReference type="AlphaFoldDB" id="A0A8S1ZUC2"/>